<dbReference type="InterPro" id="IPR003789">
    <property type="entry name" value="Asn/Gln_tRNA_amidoTrase-B-like"/>
</dbReference>
<dbReference type="InterPro" id="IPR023168">
    <property type="entry name" value="GatB_Yqey_C_2"/>
</dbReference>
<dbReference type="GO" id="GO:0016884">
    <property type="term" value="F:carbon-nitrogen ligase activity, with glutamine as amido-N-donor"/>
    <property type="evidence" value="ECO:0007669"/>
    <property type="project" value="InterPro"/>
</dbReference>
<dbReference type="KEGG" id="mtun:MTUNDRAET4_3511"/>
<dbReference type="InterPro" id="IPR019004">
    <property type="entry name" value="YqeY/Aim41"/>
</dbReference>
<keyword evidence="1" id="KW-0808">Transferase</keyword>
<dbReference type="Gene3D" id="1.10.1510.10">
    <property type="entry name" value="Uncharacterised protein YqeY/AIM41 PF09424, N-terminal domain"/>
    <property type="match status" value="1"/>
</dbReference>
<dbReference type="OrthoDB" id="9788127at2"/>
<name>A0A4U8Z4J9_METTU</name>
<dbReference type="PANTHER" id="PTHR28055">
    <property type="entry name" value="ALTERED INHERITANCE OF MITOCHONDRIA PROTEIN 41, MITOCHONDRIAL"/>
    <property type="match status" value="1"/>
</dbReference>
<dbReference type="SUPFAM" id="SSF89095">
    <property type="entry name" value="GatB/YqeY motif"/>
    <property type="match status" value="1"/>
</dbReference>
<dbReference type="EMBL" id="LR536450">
    <property type="protein sequence ID" value="VFU10398.1"/>
    <property type="molecule type" value="Genomic_DNA"/>
</dbReference>
<proteinExistence type="predicted"/>
<evidence type="ECO:0000313" key="2">
    <source>
        <dbReference type="Proteomes" id="UP000294360"/>
    </source>
</evidence>
<accession>A0A4U8Z4J9</accession>
<protein>
    <submittedName>
        <fullName evidence="1">Glutamyl-tRNA amidotransferase</fullName>
    </submittedName>
</protein>
<dbReference type="InterPro" id="IPR042184">
    <property type="entry name" value="YqeY/Aim41_N"/>
</dbReference>
<dbReference type="AlphaFoldDB" id="A0A4U8Z4J9"/>
<dbReference type="RefSeq" id="WP_134491127.1">
    <property type="nucleotide sequence ID" value="NZ_CP139089.1"/>
</dbReference>
<reference evidence="1 2" key="1">
    <citation type="submission" date="2019-03" db="EMBL/GenBank/DDBJ databases">
        <authorList>
            <person name="Kox A.R. M."/>
        </authorList>
    </citation>
    <scope>NUCLEOTIDE SEQUENCE [LARGE SCALE GENOMIC DNA]</scope>
    <source>
        <strain evidence="1">MTUNDRAET4 annotated genome</strain>
    </source>
</reference>
<organism evidence="1 2">
    <name type="scientific">Methylocella tundrae</name>
    <dbReference type="NCBI Taxonomy" id="227605"/>
    <lineage>
        <taxon>Bacteria</taxon>
        <taxon>Pseudomonadati</taxon>
        <taxon>Pseudomonadota</taxon>
        <taxon>Alphaproteobacteria</taxon>
        <taxon>Hyphomicrobiales</taxon>
        <taxon>Beijerinckiaceae</taxon>
        <taxon>Methylocella</taxon>
    </lineage>
</organism>
<dbReference type="Pfam" id="PF09424">
    <property type="entry name" value="YqeY"/>
    <property type="match status" value="1"/>
</dbReference>
<dbReference type="GO" id="GO:0016740">
    <property type="term" value="F:transferase activity"/>
    <property type="evidence" value="ECO:0007669"/>
    <property type="project" value="UniProtKB-KW"/>
</dbReference>
<gene>
    <name evidence="1" type="ORF">MTUNDRAET4_3511</name>
</gene>
<dbReference type="Proteomes" id="UP000294360">
    <property type="component" value="Chromosome"/>
</dbReference>
<dbReference type="Gene3D" id="1.10.10.410">
    <property type="match status" value="1"/>
</dbReference>
<dbReference type="PANTHER" id="PTHR28055:SF1">
    <property type="entry name" value="ALTERED INHERITANCE OF MITOCHONDRIA PROTEIN 41, MITOCHONDRIAL"/>
    <property type="match status" value="1"/>
</dbReference>
<evidence type="ECO:0000313" key="1">
    <source>
        <dbReference type="EMBL" id="VFU10398.1"/>
    </source>
</evidence>
<sequence length="151" mass="16266">MREQFTSQLKLAMKAGERRRVDTIRMITAALKDKDIEARGLGKSVGDDDILALLQKMVKSRQESLEIYEKAGRADLAGQEAEEIVIIRSFLPEPMDEAAVEAAITEAITETGAASIKDMGKVVAALKAKYAGRMDFGKASALVKAKLGPAG</sequence>